<dbReference type="PANTHER" id="PTHR47074">
    <property type="entry name" value="BNAC02G40300D PROTEIN"/>
    <property type="match status" value="1"/>
</dbReference>
<protein>
    <submittedName>
        <fullName evidence="1">Uncharacterized protein</fullName>
    </submittedName>
</protein>
<evidence type="ECO:0000313" key="2">
    <source>
        <dbReference type="Proteomes" id="UP000265520"/>
    </source>
</evidence>
<reference evidence="1 2" key="1">
    <citation type="journal article" date="2018" name="Front. Plant Sci.">
        <title>Red Clover (Trifolium pratense) and Zigzag Clover (T. medium) - A Picture of Genomic Similarities and Differences.</title>
        <authorList>
            <person name="Dluhosova J."/>
            <person name="Istvanek J."/>
            <person name="Nedelnik J."/>
            <person name="Repkova J."/>
        </authorList>
    </citation>
    <scope>NUCLEOTIDE SEQUENCE [LARGE SCALE GENOMIC DNA]</scope>
    <source>
        <strain evidence="2">cv. 10/8</strain>
        <tissue evidence="1">Leaf</tissue>
    </source>
</reference>
<name>A0A392UTG6_9FABA</name>
<dbReference type="EMBL" id="LXQA010874515">
    <property type="protein sequence ID" value="MCI75075.1"/>
    <property type="molecule type" value="Genomic_DNA"/>
</dbReference>
<keyword evidence="2" id="KW-1185">Reference proteome</keyword>
<dbReference type="InterPro" id="IPR052929">
    <property type="entry name" value="RNase_H-like_EbsB-rel"/>
</dbReference>
<comment type="caution">
    <text evidence="1">The sequence shown here is derived from an EMBL/GenBank/DDBJ whole genome shotgun (WGS) entry which is preliminary data.</text>
</comment>
<dbReference type="AlphaFoldDB" id="A0A392UTG6"/>
<accession>A0A392UTG6</accession>
<proteinExistence type="predicted"/>
<dbReference type="PANTHER" id="PTHR47074:SF11">
    <property type="entry name" value="REVERSE TRANSCRIPTASE-LIKE PROTEIN"/>
    <property type="match status" value="1"/>
</dbReference>
<organism evidence="1 2">
    <name type="scientific">Trifolium medium</name>
    <dbReference type="NCBI Taxonomy" id="97028"/>
    <lineage>
        <taxon>Eukaryota</taxon>
        <taxon>Viridiplantae</taxon>
        <taxon>Streptophyta</taxon>
        <taxon>Embryophyta</taxon>
        <taxon>Tracheophyta</taxon>
        <taxon>Spermatophyta</taxon>
        <taxon>Magnoliopsida</taxon>
        <taxon>eudicotyledons</taxon>
        <taxon>Gunneridae</taxon>
        <taxon>Pentapetalae</taxon>
        <taxon>rosids</taxon>
        <taxon>fabids</taxon>
        <taxon>Fabales</taxon>
        <taxon>Fabaceae</taxon>
        <taxon>Papilionoideae</taxon>
        <taxon>50 kb inversion clade</taxon>
        <taxon>NPAAA clade</taxon>
        <taxon>Hologalegina</taxon>
        <taxon>IRL clade</taxon>
        <taxon>Trifolieae</taxon>
        <taxon>Trifolium</taxon>
    </lineage>
</organism>
<evidence type="ECO:0000313" key="1">
    <source>
        <dbReference type="EMBL" id="MCI75075.1"/>
    </source>
</evidence>
<feature type="non-terminal residue" evidence="1">
    <location>
        <position position="68"/>
    </location>
</feature>
<sequence>MTQEWQAVNEVQQHQTRTTPAPVLALQRWQQPHVRWWKCNVDASFFDTSGHTGWSWCIRDSDGNFVAA</sequence>
<dbReference type="Proteomes" id="UP000265520">
    <property type="component" value="Unassembled WGS sequence"/>
</dbReference>